<proteinExistence type="predicted"/>
<organism evidence="1 2">
    <name type="scientific">Arabis alpina</name>
    <name type="common">Alpine rock-cress</name>
    <dbReference type="NCBI Taxonomy" id="50452"/>
    <lineage>
        <taxon>Eukaryota</taxon>
        <taxon>Viridiplantae</taxon>
        <taxon>Streptophyta</taxon>
        <taxon>Embryophyta</taxon>
        <taxon>Tracheophyta</taxon>
        <taxon>Spermatophyta</taxon>
        <taxon>Magnoliopsida</taxon>
        <taxon>eudicotyledons</taxon>
        <taxon>Gunneridae</taxon>
        <taxon>Pentapetalae</taxon>
        <taxon>rosids</taxon>
        <taxon>malvids</taxon>
        <taxon>Brassicales</taxon>
        <taxon>Brassicaceae</taxon>
        <taxon>Arabideae</taxon>
        <taxon>Arabis</taxon>
    </lineage>
</organism>
<dbReference type="Gramene" id="KFK26351">
    <property type="protein sequence ID" value="KFK26351"/>
    <property type="gene ID" value="AALP_AA8G236900"/>
</dbReference>
<dbReference type="EMBL" id="CM002876">
    <property type="protein sequence ID" value="KFK26351.1"/>
    <property type="molecule type" value="Genomic_DNA"/>
</dbReference>
<evidence type="ECO:0000313" key="2">
    <source>
        <dbReference type="Proteomes" id="UP000029120"/>
    </source>
</evidence>
<evidence type="ECO:0000313" key="1">
    <source>
        <dbReference type="EMBL" id="KFK26351.1"/>
    </source>
</evidence>
<dbReference type="AlphaFoldDB" id="A0A087G8Z9"/>
<keyword evidence="2" id="KW-1185">Reference proteome</keyword>
<dbReference type="Proteomes" id="UP000029120">
    <property type="component" value="Chromosome 8"/>
</dbReference>
<reference evidence="2" key="1">
    <citation type="journal article" date="2015" name="Nat. Plants">
        <title>Genome expansion of Arabis alpina linked with retrotransposition and reduced symmetric DNA methylation.</title>
        <authorList>
            <person name="Willing E.M."/>
            <person name="Rawat V."/>
            <person name="Mandakova T."/>
            <person name="Maumus F."/>
            <person name="James G.V."/>
            <person name="Nordstroem K.J."/>
            <person name="Becker C."/>
            <person name="Warthmann N."/>
            <person name="Chica C."/>
            <person name="Szarzynska B."/>
            <person name="Zytnicki M."/>
            <person name="Albani M.C."/>
            <person name="Kiefer C."/>
            <person name="Bergonzi S."/>
            <person name="Castaings L."/>
            <person name="Mateos J.L."/>
            <person name="Berns M.C."/>
            <person name="Bujdoso N."/>
            <person name="Piofczyk T."/>
            <person name="de Lorenzo L."/>
            <person name="Barrero-Sicilia C."/>
            <person name="Mateos I."/>
            <person name="Piednoel M."/>
            <person name="Hagmann J."/>
            <person name="Chen-Min-Tao R."/>
            <person name="Iglesias-Fernandez R."/>
            <person name="Schuster S.C."/>
            <person name="Alonso-Blanco C."/>
            <person name="Roudier F."/>
            <person name="Carbonero P."/>
            <person name="Paz-Ares J."/>
            <person name="Davis S.J."/>
            <person name="Pecinka A."/>
            <person name="Quesneville H."/>
            <person name="Colot V."/>
            <person name="Lysak M.A."/>
            <person name="Weigel D."/>
            <person name="Coupland G."/>
            <person name="Schneeberger K."/>
        </authorList>
    </citation>
    <scope>NUCLEOTIDE SEQUENCE [LARGE SCALE GENOMIC DNA]</scope>
    <source>
        <strain evidence="2">cv. Pajares</strain>
    </source>
</reference>
<protein>
    <submittedName>
        <fullName evidence="1">Uncharacterized protein</fullName>
    </submittedName>
</protein>
<gene>
    <name evidence="1" type="ordered locus">AALP_Aa8g236900</name>
</gene>
<name>A0A087G8Z9_ARAAL</name>
<sequence length="66" mass="7487">MLDADVMDSMIGEGCVTKNCKIHHSTTMRHVTVSDQFISFHFTNGYFIKSGIVTEWHYARSSQSAM</sequence>
<dbReference type="Gene3D" id="2.160.10.10">
    <property type="entry name" value="Hexapeptide repeat proteins"/>
    <property type="match status" value="1"/>
</dbReference>
<accession>A0A087G8Z9</accession>